<reference evidence="2" key="1">
    <citation type="journal article" date="2004" name="Nature">
        <title>Genome duplication in the teleost fish Tetraodon nigroviridis reveals the early vertebrate proto-karyotype.</title>
        <authorList>
            <person name="Jaillon O."/>
            <person name="Aury J.-M."/>
            <person name="Brunet F."/>
            <person name="Petit J.-L."/>
            <person name="Stange-Thomann N."/>
            <person name="Mauceli E."/>
            <person name="Bouneau L."/>
            <person name="Fischer C."/>
            <person name="Ozouf-Costaz C."/>
            <person name="Bernot A."/>
            <person name="Nicaud S."/>
            <person name="Jaffe D."/>
            <person name="Fisher S."/>
            <person name="Lutfalla G."/>
            <person name="Dossat C."/>
            <person name="Segurens B."/>
            <person name="Dasilva C."/>
            <person name="Salanoubat M."/>
            <person name="Levy M."/>
            <person name="Boudet N."/>
            <person name="Castellano S."/>
            <person name="Anthouard V."/>
            <person name="Jubin C."/>
            <person name="Castelli V."/>
            <person name="Katinka M."/>
            <person name="Vacherie B."/>
            <person name="Biemont C."/>
            <person name="Skalli Z."/>
            <person name="Cattolico L."/>
            <person name="Poulain J."/>
            <person name="De Berardinis V."/>
            <person name="Cruaud C."/>
            <person name="Duprat S."/>
            <person name="Brottier P."/>
            <person name="Coutanceau J.-P."/>
            <person name="Gouzy J."/>
            <person name="Parra G."/>
            <person name="Lardier G."/>
            <person name="Chapple C."/>
            <person name="McKernan K.J."/>
            <person name="McEwan P."/>
            <person name="Bosak S."/>
            <person name="Kellis M."/>
            <person name="Volff J.-N."/>
            <person name="Guigo R."/>
            <person name="Zody M.C."/>
            <person name="Mesirov J."/>
            <person name="Lindblad-Toh K."/>
            <person name="Birren B."/>
            <person name="Nusbaum C."/>
            <person name="Kahn D."/>
            <person name="Robinson-Rechavi M."/>
            <person name="Laudet V."/>
            <person name="Schachter V."/>
            <person name="Quetier F."/>
            <person name="Saurin W."/>
            <person name="Scarpelli C."/>
            <person name="Wincker P."/>
            <person name="Lander E.S."/>
            <person name="Weissenbach J."/>
            <person name="Roest Crollius H."/>
        </authorList>
    </citation>
    <scope>NUCLEOTIDE SEQUENCE [LARGE SCALE GENOMIC DNA]</scope>
</reference>
<dbReference type="KEGG" id="tng:GSTEN00018922G001"/>
<organism evidence="2">
    <name type="scientific">Tetraodon nigroviridis</name>
    <name type="common">Spotted green pufferfish</name>
    <name type="synonym">Chelonodon nigroviridis</name>
    <dbReference type="NCBI Taxonomy" id="99883"/>
    <lineage>
        <taxon>Eukaryota</taxon>
        <taxon>Metazoa</taxon>
        <taxon>Chordata</taxon>
        <taxon>Craniata</taxon>
        <taxon>Vertebrata</taxon>
        <taxon>Euteleostomi</taxon>
        <taxon>Actinopterygii</taxon>
        <taxon>Neopterygii</taxon>
        <taxon>Teleostei</taxon>
        <taxon>Neoteleostei</taxon>
        <taxon>Acanthomorphata</taxon>
        <taxon>Eupercaria</taxon>
        <taxon>Tetraodontiformes</taxon>
        <taxon>Tetradontoidea</taxon>
        <taxon>Tetraodontidae</taxon>
        <taxon>Tetraodon</taxon>
    </lineage>
</organism>
<gene>
    <name evidence="2" type="ORF">GSTENG00018922001</name>
</gene>
<dbReference type="OrthoDB" id="5968166at2759"/>
<dbReference type="InterPro" id="IPR042616">
    <property type="entry name" value="PROSER1"/>
</dbReference>
<feature type="compositionally biased region" description="Pro residues" evidence="1">
    <location>
        <begin position="195"/>
        <end position="204"/>
    </location>
</feature>
<dbReference type="PANTHER" id="PTHR14880:SF2">
    <property type="entry name" value="PROLINE AND SERINE-RICH PROTEIN 1"/>
    <property type="match status" value="1"/>
</dbReference>
<proteinExistence type="predicted"/>
<evidence type="ECO:0000313" key="2">
    <source>
        <dbReference type="EMBL" id="CAG00473.1"/>
    </source>
</evidence>
<dbReference type="AlphaFoldDB" id="Q4SFV9"/>
<evidence type="ECO:0000256" key="1">
    <source>
        <dbReference type="SAM" id="MobiDB-lite"/>
    </source>
</evidence>
<comment type="caution">
    <text evidence="2">The sequence shown here is derived from an EMBL/GenBank/DDBJ whole genome shotgun (WGS) entry which is preliminary data.</text>
</comment>
<protein>
    <submittedName>
        <fullName evidence="2">(spotted green pufferfish) hypothetical protein</fullName>
    </submittedName>
</protein>
<sequence>ASSPFGLALTSAPSIFPGLPPVPSPATFPGLGVTGGHSAGSPVLSSFMGLPGAAPSSVASVAPLQAVAAAAAAAAGVPSSSPVLPGFASAFSSNFQPGLGGGLQAPGSGAFPGLLSFPGVPGFTPAASPAALSGLHNPTMPSALLQVGTGTCTQVEKLSFNVTCLTLLLELSFQAHPTSALESFPPQPNSFTSYPPGPGNPFPLQPGLHPGWQ</sequence>
<feature type="non-terminal residue" evidence="2">
    <location>
        <position position="1"/>
    </location>
</feature>
<accession>Q4SFV9</accession>
<dbReference type="EMBL" id="CAAE01014601">
    <property type="protein sequence ID" value="CAG00473.1"/>
    <property type="molecule type" value="Genomic_DNA"/>
</dbReference>
<name>Q4SFV9_TETNG</name>
<dbReference type="PANTHER" id="PTHR14880">
    <property type="entry name" value="PROLINE AND SERINE-RICH PROTEIN 1"/>
    <property type="match status" value="1"/>
</dbReference>
<reference evidence="2" key="2">
    <citation type="submission" date="2004-02" db="EMBL/GenBank/DDBJ databases">
        <authorList>
            <consortium name="Genoscope"/>
            <consortium name="Whitehead Institute Centre for Genome Research"/>
        </authorList>
    </citation>
    <scope>NUCLEOTIDE SEQUENCE</scope>
</reference>
<feature type="region of interest" description="Disordered" evidence="1">
    <location>
        <begin position="179"/>
        <end position="213"/>
    </location>
</feature>